<keyword evidence="3" id="KW-1185">Reference proteome</keyword>
<dbReference type="OrthoDB" id="2930704at2"/>
<proteinExistence type="predicted"/>
<gene>
    <name evidence="2" type="ORF">D8M05_01980</name>
</gene>
<dbReference type="Gene3D" id="4.10.810.10">
    <property type="entry name" value="Virus Scaffolding Protein, Chain A"/>
    <property type="match status" value="1"/>
</dbReference>
<accession>A0A494Z798</accession>
<dbReference type="EMBL" id="RBZO01000002">
    <property type="protein sequence ID" value="RKQ18196.1"/>
    <property type="molecule type" value="Genomic_DNA"/>
</dbReference>
<organism evidence="2 3">
    <name type="scientific">Oceanobacillus bengalensis</name>
    <dbReference type="NCBI Taxonomy" id="1435466"/>
    <lineage>
        <taxon>Bacteria</taxon>
        <taxon>Bacillati</taxon>
        <taxon>Bacillota</taxon>
        <taxon>Bacilli</taxon>
        <taxon>Bacillales</taxon>
        <taxon>Bacillaceae</taxon>
        <taxon>Oceanobacillus</taxon>
    </lineage>
</organism>
<dbReference type="Proteomes" id="UP000281813">
    <property type="component" value="Unassembled WGS sequence"/>
</dbReference>
<feature type="domain" description="IDEAL" evidence="1">
    <location>
        <begin position="120"/>
        <end position="145"/>
    </location>
</feature>
<evidence type="ECO:0000313" key="2">
    <source>
        <dbReference type="EMBL" id="RKQ18196.1"/>
    </source>
</evidence>
<reference evidence="2 3" key="1">
    <citation type="journal article" date="2015" name="Antonie Van Leeuwenhoek">
        <title>Oceanobacillus bengalensis sp. nov., a bacterium isolated from seawater of the Bay of Bengal.</title>
        <authorList>
            <person name="Yongchang O."/>
            <person name="Xiang W."/>
            <person name="Wang G."/>
        </authorList>
    </citation>
    <scope>NUCLEOTIDE SEQUENCE [LARGE SCALE GENOMIC DNA]</scope>
    <source>
        <strain evidence="2 3">MCCC 1K00260</strain>
    </source>
</reference>
<comment type="caution">
    <text evidence="2">The sequence shown here is derived from an EMBL/GenBank/DDBJ whole genome shotgun (WGS) entry which is preliminary data.</text>
</comment>
<evidence type="ECO:0000313" key="3">
    <source>
        <dbReference type="Proteomes" id="UP000281813"/>
    </source>
</evidence>
<sequence>MVTVKMLKPYYIKTDNEYVRIVLAYQYFSVVIKEKDYQFIPIEANEIRMNRRTQKVENVDARFAFQNGKEVIYLTMAKLITLPDFLQQLHSIVGSYYIREEEESMGEHGIESAIIIEQLERMNVRRLIDKALDEHDEAAFHELIKYL</sequence>
<dbReference type="RefSeq" id="WP_121128130.1">
    <property type="nucleotide sequence ID" value="NZ_JBHUFK010000006.1"/>
</dbReference>
<evidence type="ECO:0000259" key="1">
    <source>
        <dbReference type="Pfam" id="PF08858"/>
    </source>
</evidence>
<dbReference type="InterPro" id="IPR014957">
    <property type="entry name" value="IDEAL_dom"/>
</dbReference>
<protein>
    <submittedName>
        <fullName evidence="2">IDEAL domain-containing protein</fullName>
    </submittedName>
</protein>
<name>A0A494Z798_9BACI</name>
<dbReference type="InterPro" id="IPR027393">
    <property type="entry name" value="Virus_scaffolding_prot_C"/>
</dbReference>
<dbReference type="Pfam" id="PF08858">
    <property type="entry name" value="IDEAL"/>
    <property type="match status" value="1"/>
</dbReference>
<dbReference type="AlphaFoldDB" id="A0A494Z798"/>